<gene>
    <name evidence="2" type="ordered locus">Dvul_2897</name>
</gene>
<evidence type="ECO:0000313" key="3">
    <source>
        <dbReference type="Proteomes" id="UP000009173"/>
    </source>
</evidence>
<proteinExistence type="predicted"/>
<dbReference type="HOGENOM" id="CLU_080111_0_0_7"/>
<dbReference type="RefSeq" id="WP_011793157.1">
    <property type="nucleotide sequence ID" value="NC_008751.1"/>
</dbReference>
<keyword evidence="1" id="KW-0732">Signal</keyword>
<dbReference type="Proteomes" id="UP000009173">
    <property type="component" value="Chromosome"/>
</dbReference>
<dbReference type="SUPFAM" id="SSF56935">
    <property type="entry name" value="Porins"/>
    <property type="match status" value="1"/>
</dbReference>
<name>A0A0H3AB83_NITV4</name>
<organism evidence="2 3">
    <name type="scientific">Nitratidesulfovibrio vulgaris (strain DP4)</name>
    <name type="common">Desulfovibrio vulgaris</name>
    <dbReference type="NCBI Taxonomy" id="391774"/>
    <lineage>
        <taxon>Bacteria</taxon>
        <taxon>Pseudomonadati</taxon>
        <taxon>Thermodesulfobacteriota</taxon>
        <taxon>Desulfovibrionia</taxon>
        <taxon>Desulfovibrionales</taxon>
        <taxon>Desulfovibrionaceae</taxon>
        <taxon>Nitratidesulfovibrio</taxon>
    </lineage>
</organism>
<sequence length="302" mass="33226" precursor="true">MQLKELARRFGVVLAAFGLSFSLVGSAMADDSVLRYAYGADSDPLNITVNGRAVGDAEVGKGNFGITEYGAGIEYKWFSMSYSRADYNWSDVGGLPFGNGSDDPWDSLQTLTFGAKADGSFTDTLGWFAGGTVISGFEEDMDGSFSLFYRGGITYRFSDEWRASLGLMGIASQLNPMAAPVIGLDWRSPRDLGWSAGLGIPATFVNYRFNDWAALRGAARWDRSQHRLADDSPVSEKGYVQQSSVTTGVYLDLSPLERLTVTVGAEYYLDREMKLYDEDRDEIDTWDVDNALGGVLRVRYSF</sequence>
<dbReference type="EMBL" id="CP000527">
    <property type="protein sequence ID" value="ABM29908.1"/>
    <property type="molecule type" value="Genomic_DNA"/>
</dbReference>
<protein>
    <submittedName>
        <fullName evidence="2">Uncharacterized protein</fullName>
    </submittedName>
</protein>
<feature type="chain" id="PRO_5002604205" evidence="1">
    <location>
        <begin position="30"/>
        <end position="302"/>
    </location>
</feature>
<dbReference type="KEGG" id="dvl:Dvul_2897"/>
<evidence type="ECO:0000313" key="2">
    <source>
        <dbReference type="EMBL" id="ABM29908.1"/>
    </source>
</evidence>
<feature type="signal peptide" evidence="1">
    <location>
        <begin position="1"/>
        <end position="29"/>
    </location>
</feature>
<dbReference type="AlphaFoldDB" id="A0A0H3AB83"/>
<reference evidence="3" key="1">
    <citation type="journal article" date="2009" name="Environ. Microbiol.">
        <title>Contribution of mobile genetic elements to Desulfovibrio vulgaris genome plasticity.</title>
        <authorList>
            <person name="Walker C.B."/>
            <person name="Stolyar S."/>
            <person name="Chivian D."/>
            <person name="Pinel N."/>
            <person name="Gabster J.A."/>
            <person name="Dehal P.S."/>
            <person name="He Z."/>
            <person name="Yang Z.K."/>
            <person name="Yen H.C."/>
            <person name="Zhou J."/>
            <person name="Wall J.D."/>
            <person name="Hazen T.C."/>
            <person name="Arkin A.P."/>
            <person name="Stahl D.A."/>
        </authorList>
    </citation>
    <scope>NUCLEOTIDE SEQUENCE [LARGE SCALE GENOMIC DNA]</scope>
    <source>
        <strain evidence="3">DP4</strain>
    </source>
</reference>
<accession>A0A0H3AB83</accession>
<evidence type="ECO:0000256" key="1">
    <source>
        <dbReference type="SAM" id="SignalP"/>
    </source>
</evidence>